<keyword evidence="5" id="KW-0961">Cell wall biogenesis/degradation</keyword>
<evidence type="ECO:0000256" key="5">
    <source>
        <dbReference type="ARBA" id="ARBA00023316"/>
    </source>
</evidence>
<evidence type="ECO:0000256" key="6">
    <source>
        <dbReference type="ARBA" id="ARBA00036824"/>
    </source>
</evidence>
<dbReference type="OrthoDB" id="62120at2759"/>
<evidence type="ECO:0000256" key="7">
    <source>
        <dbReference type="ARBA" id="ARBA00038929"/>
    </source>
</evidence>
<dbReference type="GO" id="GO:0004338">
    <property type="term" value="F:glucan exo-1,3-beta-glucosidase activity"/>
    <property type="evidence" value="ECO:0007669"/>
    <property type="project" value="UniProtKB-EC"/>
</dbReference>
<dbReference type="GO" id="GO:0005576">
    <property type="term" value="C:extracellular region"/>
    <property type="evidence" value="ECO:0007669"/>
    <property type="project" value="TreeGrafter"/>
</dbReference>
<comment type="similarity">
    <text evidence="1">Belongs to the glycosyl hydrolase 5 (cellulase A) family.</text>
</comment>
<evidence type="ECO:0000256" key="8">
    <source>
        <dbReference type="SAM" id="MobiDB-lite"/>
    </source>
</evidence>
<keyword evidence="3" id="KW-0325">Glycoprotein</keyword>
<dbReference type="EMBL" id="MNAD01000626">
    <property type="protein sequence ID" value="OJT11565.1"/>
    <property type="molecule type" value="Genomic_DNA"/>
</dbReference>
<proteinExistence type="inferred from homology"/>
<dbReference type="PANTHER" id="PTHR31297:SF34">
    <property type="entry name" value="GLUCAN 1,3-BETA-GLUCOSIDASE 2"/>
    <property type="match status" value="1"/>
</dbReference>
<evidence type="ECO:0000313" key="11">
    <source>
        <dbReference type="Proteomes" id="UP000184267"/>
    </source>
</evidence>
<dbReference type="GO" id="GO:0009251">
    <property type="term" value="P:glucan catabolic process"/>
    <property type="evidence" value="ECO:0007669"/>
    <property type="project" value="TreeGrafter"/>
</dbReference>
<gene>
    <name evidence="10" type="ORF">TRAPUB_11930</name>
</gene>
<organism evidence="10 11">
    <name type="scientific">Trametes pubescens</name>
    <name type="common">White-rot fungus</name>
    <dbReference type="NCBI Taxonomy" id="154538"/>
    <lineage>
        <taxon>Eukaryota</taxon>
        <taxon>Fungi</taxon>
        <taxon>Dikarya</taxon>
        <taxon>Basidiomycota</taxon>
        <taxon>Agaricomycotina</taxon>
        <taxon>Agaricomycetes</taxon>
        <taxon>Polyporales</taxon>
        <taxon>Polyporaceae</taxon>
        <taxon>Trametes</taxon>
    </lineage>
</organism>
<evidence type="ECO:0000313" key="10">
    <source>
        <dbReference type="EMBL" id="OJT11565.1"/>
    </source>
</evidence>
<feature type="compositionally biased region" description="Gly residues" evidence="8">
    <location>
        <begin position="138"/>
        <end position="147"/>
    </location>
</feature>
<evidence type="ECO:0000256" key="3">
    <source>
        <dbReference type="ARBA" id="ARBA00023180"/>
    </source>
</evidence>
<feature type="compositionally biased region" description="Low complexity" evidence="8">
    <location>
        <begin position="123"/>
        <end position="137"/>
    </location>
</feature>
<feature type="region of interest" description="Disordered" evidence="8">
    <location>
        <begin position="1"/>
        <end position="79"/>
    </location>
</feature>
<dbReference type="EC" id="3.2.1.58" evidence="7"/>
<dbReference type="PANTHER" id="PTHR31297">
    <property type="entry name" value="GLUCAN ENDO-1,6-BETA-GLUCOSIDASE B"/>
    <property type="match status" value="1"/>
</dbReference>
<dbReference type="InterPro" id="IPR017853">
    <property type="entry name" value="GH"/>
</dbReference>
<evidence type="ECO:0000256" key="1">
    <source>
        <dbReference type="ARBA" id="ARBA00005641"/>
    </source>
</evidence>
<comment type="catalytic activity">
    <reaction evidence="6">
        <text>Successive hydrolysis of beta-D-glucose units from the non-reducing ends of (1-&gt;3)-beta-D-glucans, releasing alpha-glucose.</text>
        <dbReference type="EC" id="3.2.1.58"/>
    </reaction>
</comment>
<dbReference type="STRING" id="154538.A0A1M2VVD3"/>
<evidence type="ECO:0000256" key="4">
    <source>
        <dbReference type="ARBA" id="ARBA00023295"/>
    </source>
</evidence>
<feature type="transmembrane region" description="Helical" evidence="9">
    <location>
        <begin position="93"/>
        <end position="114"/>
    </location>
</feature>
<protein>
    <recommendedName>
        <fullName evidence="7">glucan 1,3-beta-glucosidase</fullName>
        <ecNumber evidence="7">3.2.1.58</ecNumber>
    </recommendedName>
</protein>
<dbReference type="Gene3D" id="3.20.20.80">
    <property type="entry name" value="Glycosidases"/>
    <property type="match status" value="1"/>
</dbReference>
<accession>A0A1M2VVD3</accession>
<keyword evidence="11" id="KW-1185">Reference proteome</keyword>
<dbReference type="SUPFAM" id="SSF51445">
    <property type="entry name" value="(Trans)glycosidases"/>
    <property type="match status" value="1"/>
</dbReference>
<evidence type="ECO:0000256" key="9">
    <source>
        <dbReference type="SAM" id="Phobius"/>
    </source>
</evidence>
<dbReference type="OMA" id="FWAIEAW"/>
<name>A0A1M2VVD3_TRAPU</name>
<keyword evidence="9" id="KW-1133">Transmembrane helix</keyword>
<dbReference type="InterPro" id="IPR050386">
    <property type="entry name" value="Glycosyl_hydrolase_5"/>
</dbReference>
<dbReference type="Proteomes" id="UP000184267">
    <property type="component" value="Unassembled WGS sequence"/>
</dbReference>
<dbReference type="GO" id="GO:0009986">
    <property type="term" value="C:cell surface"/>
    <property type="evidence" value="ECO:0007669"/>
    <property type="project" value="TreeGrafter"/>
</dbReference>
<evidence type="ECO:0000256" key="2">
    <source>
        <dbReference type="ARBA" id="ARBA00022801"/>
    </source>
</evidence>
<dbReference type="AlphaFoldDB" id="A0A1M2VVD3"/>
<sequence>MSRSSQYDPFDQAGSEHLSAQGSPFLGPPRPLSGPIPDRSLASTPRNDAPMLPHSGSTDAVLPEGDHPSKESYSGADSADYAARPPFYKRARFWLLSLLALAIVVVAVVVPVYFTVIKPKQHNATSTGASSGAASNGNGNGSGGNNGGSTTSASKPVQTAVTTGGDGSTVTMEDGTTFTYKNQFGGFWVNNPENPFDNSAQANSWTPPLNTTWTWGKDRIFGVNIGGLFVPEPFIVPSLFEANPGAVDEWTLSTLLAQKGQLQSALEDHYNTFITEQDIAEIAGAGLNWIRLQVPFWAIEAWNDVGVDGNGNKVAEPFLARVCWKYVLRLLGWARKYGLRVNLDLHTIPGSQNGFNHSGKDGSINWMNGPMGLANGERSLDYQRIIAEFISQPEWKDLIPIFSAINEPFMAKIGRPVVESFYLKEYQTIRAATGTGAGNGPMLAIHDGFSGPGGWADFLPGADRVALDTHPYFAFNGKPNREPVNVTADGGDGQEMGGQWPLDACNSWAAMMNTSRTNFGVTFAGEFSNAINDCGLYINGVNKDTATDAAYGPGCSYWEDATGWSDETKQGLLNFALASMDALGDWFFWTWKIGPSSTTNSVRAPLWSYQLGLQNGWMPTDPRTASGKCEHLGVQMQPFNGQFQSWQTGGAGAGVIAPAATADLAWPPQLMNVDAADMARLPQYTPTGTIPTLPPPTFSTPGVTVTAVVGNGWANAQDTTPAQTPIPGCAYPDAWDAVNAAIPATGCQPGA</sequence>
<feature type="compositionally biased region" description="Polar residues" evidence="8">
    <location>
        <begin position="155"/>
        <end position="171"/>
    </location>
</feature>
<dbReference type="GO" id="GO:0071555">
    <property type="term" value="P:cell wall organization"/>
    <property type="evidence" value="ECO:0007669"/>
    <property type="project" value="UniProtKB-KW"/>
</dbReference>
<feature type="region of interest" description="Disordered" evidence="8">
    <location>
        <begin position="123"/>
        <end position="171"/>
    </location>
</feature>
<reference evidence="10 11" key="1">
    <citation type="submission" date="2016-10" db="EMBL/GenBank/DDBJ databases">
        <title>Genome sequence of the basidiomycete white-rot fungus Trametes pubescens.</title>
        <authorList>
            <person name="Makela M.R."/>
            <person name="Granchi Z."/>
            <person name="Peng M."/>
            <person name="De Vries R.P."/>
            <person name="Grigoriev I."/>
            <person name="Riley R."/>
            <person name="Hilden K."/>
        </authorList>
    </citation>
    <scope>NUCLEOTIDE SEQUENCE [LARGE SCALE GENOMIC DNA]</scope>
    <source>
        <strain evidence="10 11">FBCC735</strain>
    </source>
</reference>
<keyword evidence="2" id="KW-0378">Hydrolase</keyword>
<comment type="caution">
    <text evidence="10">The sequence shown here is derived from an EMBL/GenBank/DDBJ whole genome shotgun (WGS) entry which is preliminary data.</text>
</comment>
<keyword evidence="9" id="KW-0812">Transmembrane</keyword>
<keyword evidence="9" id="KW-0472">Membrane</keyword>
<keyword evidence="4" id="KW-0326">Glycosidase</keyword>